<dbReference type="PANTHER" id="PTHR35602">
    <property type="entry name" value="ESTERASE YQIA-RELATED"/>
    <property type="match status" value="1"/>
</dbReference>
<dbReference type="InterPro" id="IPR008886">
    <property type="entry name" value="UPF0227/Esterase_YqiA"/>
</dbReference>
<evidence type="ECO:0000313" key="2">
    <source>
        <dbReference type="Proteomes" id="UP001369082"/>
    </source>
</evidence>
<protein>
    <submittedName>
        <fullName evidence="1">YqiA/YcfP family alpha/beta fold hydrolase</fullName>
    </submittedName>
</protein>
<organism evidence="1 2">
    <name type="scientific">Psychromonas aquatilis</name>
    <dbReference type="NCBI Taxonomy" id="2005072"/>
    <lineage>
        <taxon>Bacteria</taxon>
        <taxon>Pseudomonadati</taxon>
        <taxon>Pseudomonadota</taxon>
        <taxon>Gammaproteobacteria</taxon>
        <taxon>Alteromonadales</taxon>
        <taxon>Psychromonadaceae</taxon>
        <taxon>Psychromonas</taxon>
    </lineage>
</organism>
<dbReference type="GO" id="GO:0016787">
    <property type="term" value="F:hydrolase activity"/>
    <property type="evidence" value="ECO:0007669"/>
    <property type="project" value="UniProtKB-KW"/>
</dbReference>
<dbReference type="Gene3D" id="3.40.50.1820">
    <property type="entry name" value="alpha/beta hydrolase"/>
    <property type="match status" value="1"/>
</dbReference>
<name>A0ABU9GS85_9GAMM</name>
<comment type="caution">
    <text evidence="1">The sequence shown here is derived from an EMBL/GenBank/DDBJ whole genome shotgun (WGS) entry which is preliminary data.</text>
</comment>
<accession>A0ABU9GS85</accession>
<sequence>MKQKVFISLHGFHSSPQSLKALQMKEYLAKNHPEIDFICPQLPALPKDMWQTITAIFEQYKDCEIALMGSSLGGFLATKVVQTYQVKAILINPAVSPDLLLTKYQGPQVHPYLQQQYLFDQNYIDQLKELNVDSLNYPELIWVLLQEGDEVLDYREALNKYQTTKVTCEPRGNHSFMGFERYLQEIINFLY</sequence>
<dbReference type="SUPFAM" id="SSF53474">
    <property type="entry name" value="alpha/beta-Hydrolases"/>
    <property type="match status" value="1"/>
</dbReference>
<dbReference type="Pfam" id="PF05728">
    <property type="entry name" value="UPF0227"/>
    <property type="match status" value="1"/>
</dbReference>
<dbReference type="RefSeq" id="WP_341598317.1">
    <property type="nucleotide sequence ID" value="NZ_JBAKAZ010000044.1"/>
</dbReference>
<keyword evidence="1" id="KW-0378">Hydrolase</keyword>
<dbReference type="Proteomes" id="UP001369082">
    <property type="component" value="Unassembled WGS sequence"/>
</dbReference>
<dbReference type="EMBL" id="JBAKAZ010000044">
    <property type="protein sequence ID" value="MEL0630189.1"/>
    <property type="molecule type" value="Genomic_DNA"/>
</dbReference>
<evidence type="ECO:0000313" key="1">
    <source>
        <dbReference type="EMBL" id="MEL0630189.1"/>
    </source>
</evidence>
<dbReference type="InterPro" id="IPR029058">
    <property type="entry name" value="AB_hydrolase_fold"/>
</dbReference>
<dbReference type="PANTHER" id="PTHR35602:SF3">
    <property type="entry name" value="ESTERASE YQIA"/>
    <property type="match status" value="1"/>
</dbReference>
<reference evidence="1 2" key="1">
    <citation type="submission" date="2024-02" db="EMBL/GenBank/DDBJ databases">
        <title>Bacteria isolated from the canopy kelp, Nereocystis luetkeana.</title>
        <authorList>
            <person name="Pfister C.A."/>
            <person name="Younker I.T."/>
            <person name="Light S.H."/>
        </authorList>
    </citation>
    <scope>NUCLEOTIDE SEQUENCE [LARGE SCALE GENOMIC DNA]</scope>
    <source>
        <strain evidence="1 2">TI.1.05</strain>
    </source>
</reference>
<gene>
    <name evidence="1" type="ORF">V6256_11290</name>
</gene>
<keyword evidence="2" id="KW-1185">Reference proteome</keyword>
<proteinExistence type="predicted"/>